<dbReference type="PANTHER" id="PTHR42971:SF1">
    <property type="entry name" value="TRNA (CYTIDINE(34)-2'-O)-METHYLTRANSFERASE"/>
    <property type="match status" value="1"/>
</dbReference>
<accession>A0A0N1F3G6</accession>
<comment type="catalytic activity">
    <reaction evidence="6">
        <text>5-carboxymethylaminomethyluridine(34) in tRNA(Leu) + S-adenosyl-L-methionine = 5-carboxymethylaminomethyl-2'-O-methyluridine(34) in tRNA(Leu) + S-adenosyl-L-homocysteine + H(+)</text>
        <dbReference type="Rhea" id="RHEA:43088"/>
        <dbReference type="Rhea" id="RHEA-COMP:10333"/>
        <dbReference type="Rhea" id="RHEA-COMP:10334"/>
        <dbReference type="ChEBI" id="CHEBI:15378"/>
        <dbReference type="ChEBI" id="CHEBI:57856"/>
        <dbReference type="ChEBI" id="CHEBI:59789"/>
        <dbReference type="ChEBI" id="CHEBI:74508"/>
        <dbReference type="ChEBI" id="CHEBI:74511"/>
        <dbReference type="EC" id="2.1.1.207"/>
    </reaction>
</comment>
<feature type="binding site" evidence="6 7">
    <location>
        <position position="80"/>
    </location>
    <ligand>
        <name>S-adenosyl-L-methionine</name>
        <dbReference type="ChEBI" id="CHEBI:59789"/>
    </ligand>
</feature>
<dbReference type="InterPro" id="IPR029028">
    <property type="entry name" value="Alpha/beta_knot_MTases"/>
</dbReference>
<evidence type="ECO:0000313" key="9">
    <source>
        <dbReference type="EMBL" id="KPH80244.1"/>
    </source>
</evidence>
<evidence type="ECO:0000256" key="5">
    <source>
        <dbReference type="ARBA" id="ARBA00022694"/>
    </source>
</evidence>
<keyword evidence="10" id="KW-1185">Reference proteome</keyword>
<gene>
    <name evidence="6" type="primary">trmL</name>
    <name evidence="9" type="ORF">AE618_14645</name>
</gene>
<keyword evidence="4 6" id="KW-0949">S-adenosyl-L-methionine</keyword>
<comment type="subunit">
    <text evidence="6">Homodimer.</text>
</comment>
<dbReference type="EMBL" id="LGSZ01000045">
    <property type="protein sequence ID" value="KPH80244.1"/>
    <property type="molecule type" value="Genomic_DNA"/>
</dbReference>
<dbReference type="GO" id="GO:0003723">
    <property type="term" value="F:RNA binding"/>
    <property type="evidence" value="ECO:0007669"/>
    <property type="project" value="InterPro"/>
</dbReference>
<feature type="binding site" evidence="6 7">
    <location>
        <position position="122"/>
    </location>
    <ligand>
        <name>S-adenosyl-L-methionine</name>
        <dbReference type="ChEBI" id="CHEBI:59789"/>
    </ligand>
</feature>
<dbReference type="Proteomes" id="UP000037822">
    <property type="component" value="Unassembled WGS sequence"/>
</dbReference>
<reference evidence="9 10" key="1">
    <citation type="submission" date="2015-07" db="EMBL/GenBank/DDBJ databases">
        <title>Whole genome sequencing of Bosea vaviloviae isolated from cave pool.</title>
        <authorList>
            <person name="Tan N.E.H."/>
            <person name="Lee Y.P."/>
            <person name="Gan H.M."/>
            <person name="Barton H."/>
            <person name="Savka M.A."/>
        </authorList>
    </citation>
    <scope>NUCLEOTIDE SEQUENCE [LARGE SCALE GENOMIC DNA]</scope>
    <source>
        <strain evidence="9 10">SD260</strain>
    </source>
</reference>
<dbReference type="EC" id="2.1.1.207" evidence="6"/>
<keyword evidence="3 6" id="KW-0808">Transferase</keyword>
<feature type="binding site" evidence="6 7">
    <location>
        <position position="130"/>
    </location>
    <ligand>
        <name>S-adenosyl-L-methionine</name>
        <dbReference type="ChEBI" id="CHEBI:59789"/>
    </ligand>
</feature>
<keyword evidence="5 6" id="KW-0819">tRNA processing</keyword>
<dbReference type="InterPro" id="IPR029026">
    <property type="entry name" value="tRNA_m1G_MTases_N"/>
</dbReference>
<evidence type="ECO:0000256" key="1">
    <source>
        <dbReference type="ARBA" id="ARBA00022490"/>
    </source>
</evidence>
<name>A0A0N1F3G6_9HYPH</name>
<sequence>MLRLALYQPDIPQNAGTMIRMAACLGIAVDIVEPAAFDVSDRHFRRSGMDYLDRASVTRHVSFTAFEAWRRAERRRLILVETDGTTAHVDFPFAADDILMVGRESAGVLPNVYEAADAVVNIPMRAGLRSLNVALAAAIVMGEALRQTGGFADRDNGCPAVENANDRIRS</sequence>
<dbReference type="InterPro" id="IPR016914">
    <property type="entry name" value="TrmL"/>
</dbReference>
<evidence type="ECO:0000313" key="10">
    <source>
        <dbReference type="Proteomes" id="UP000037822"/>
    </source>
</evidence>
<evidence type="ECO:0000256" key="3">
    <source>
        <dbReference type="ARBA" id="ARBA00022679"/>
    </source>
</evidence>
<dbReference type="InterPro" id="IPR001537">
    <property type="entry name" value="SpoU_MeTrfase"/>
</dbReference>
<evidence type="ECO:0000256" key="7">
    <source>
        <dbReference type="PIRSR" id="PIRSR029256-1"/>
    </source>
</evidence>
<dbReference type="AlphaFoldDB" id="A0A0N1F3G6"/>
<evidence type="ECO:0000256" key="2">
    <source>
        <dbReference type="ARBA" id="ARBA00022603"/>
    </source>
</evidence>
<keyword evidence="2 6" id="KW-0489">Methyltransferase</keyword>
<dbReference type="GO" id="GO:0005737">
    <property type="term" value="C:cytoplasm"/>
    <property type="evidence" value="ECO:0007669"/>
    <property type="project" value="UniProtKB-SubCell"/>
</dbReference>
<dbReference type="RefSeq" id="WP_054209793.1">
    <property type="nucleotide sequence ID" value="NZ_LGSZ01000045.1"/>
</dbReference>
<evidence type="ECO:0000256" key="4">
    <source>
        <dbReference type="ARBA" id="ARBA00022691"/>
    </source>
</evidence>
<evidence type="ECO:0000256" key="6">
    <source>
        <dbReference type="HAMAP-Rule" id="MF_01885"/>
    </source>
</evidence>
<keyword evidence="1 6" id="KW-0963">Cytoplasm</keyword>
<evidence type="ECO:0000259" key="8">
    <source>
        <dbReference type="Pfam" id="PF00588"/>
    </source>
</evidence>
<dbReference type="Pfam" id="PF00588">
    <property type="entry name" value="SpoU_methylase"/>
    <property type="match status" value="1"/>
</dbReference>
<feature type="domain" description="tRNA/rRNA methyltransferase SpoU type" evidence="8">
    <location>
        <begin position="2"/>
        <end position="141"/>
    </location>
</feature>
<comment type="caution">
    <text evidence="9">The sequence shown here is derived from an EMBL/GenBank/DDBJ whole genome shotgun (WGS) entry which is preliminary data.</text>
</comment>
<dbReference type="OrthoDB" id="9789043at2"/>
<comment type="subcellular location">
    <subcellularLocation>
        <location evidence="6">Cytoplasm</location>
    </subcellularLocation>
</comment>
<proteinExistence type="inferred from homology"/>
<dbReference type="PANTHER" id="PTHR42971">
    <property type="entry name" value="TRNA (CYTIDINE(34)-2'-O)-METHYLTRANSFERASE"/>
    <property type="match status" value="1"/>
</dbReference>
<comment type="catalytic activity">
    <reaction evidence="6">
        <text>cytidine(34) in tRNA + S-adenosyl-L-methionine = 2'-O-methylcytidine(34) in tRNA + S-adenosyl-L-homocysteine + H(+)</text>
        <dbReference type="Rhea" id="RHEA:43084"/>
        <dbReference type="Rhea" id="RHEA-COMP:10331"/>
        <dbReference type="Rhea" id="RHEA-COMP:10332"/>
        <dbReference type="ChEBI" id="CHEBI:15378"/>
        <dbReference type="ChEBI" id="CHEBI:57856"/>
        <dbReference type="ChEBI" id="CHEBI:59789"/>
        <dbReference type="ChEBI" id="CHEBI:74495"/>
        <dbReference type="ChEBI" id="CHEBI:82748"/>
        <dbReference type="EC" id="2.1.1.207"/>
    </reaction>
</comment>
<dbReference type="PIRSF" id="PIRSF029256">
    <property type="entry name" value="SpoU_TrmH_prd"/>
    <property type="match status" value="1"/>
</dbReference>
<dbReference type="Gene3D" id="3.40.1280.10">
    <property type="match status" value="1"/>
</dbReference>
<comment type="function">
    <text evidence="6">Methylates the ribose at the nucleotide 34 wobble position in the two leucyl isoacceptors tRNA(Leu)(CmAA) and tRNA(Leu)(cmnm5UmAA). Catalyzes the methyl transfer from S-adenosyl-L-methionine to the 2'-OH of the wobble nucleotide.</text>
</comment>
<dbReference type="GO" id="GO:0141098">
    <property type="term" value="F:tRNA (cytidine(34)-2'-O)-methyltransferase activity"/>
    <property type="evidence" value="ECO:0007669"/>
    <property type="project" value="RHEA"/>
</dbReference>
<dbReference type="PATRIC" id="fig|1526658.3.peg.1133"/>
<dbReference type="SUPFAM" id="SSF75217">
    <property type="entry name" value="alpha/beta knot"/>
    <property type="match status" value="1"/>
</dbReference>
<protein>
    <recommendedName>
        <fullName evidence="6">tRNA (cytidine(34)-2'-O)-methyltransferase</fullName>
        <ecNumber evidence="6">2.1.1.207</ecNumber>
    </recommendedName>
    <alternativeName>
        <fullName evidence="6">tRNA (cytidine/uridine-2'-O-)-methyltransferase TrmL</fullName>
    </alternativeName>
</protein>
<dbReference type="GO" id="GO:0002130">
    <property type="term" value="P:wobble position ribose methylation"/>
    <property type="evidence" value="ECO:0007669"/>
    <property type="project" value="TreeGrafter"/>
</dbReference>
<feature type="binding site" evidence="6 7">
    <location>
        <position position="102"/>
    </location>
    <ligand>
        <name>S-adenosyl-L-methionine</name>
        <dbReference type="ChEBI" id="CHEBI:59789"/>
    </ligand>
</feature>
<organism evidence="9 10">
    <name type="scientific">Bosea vaviloviae</name>
    <dbReference type="NCBI Taxonomy" id="1526658"/>
    <lineage>
        <taxon>Bacteria</taxon>
        <taxon>Pseudomonadati</taxon>
        <taxon>Pseudomonadota</taxon>
        <taxon>Alphaproteobacteria</taxon>
        <taxon>Hyphomicrobiales</taxon>
        <taxon>Boseaceae</taxon>
        <taxon>Bosea</taxon>
    </lineage>
</organism>
<comment type="similarity">
    <text evidence="6">Belongs to the class IV-like SAM-binding methyltransferase superfamily. RNA methyltransferase TrmH family. TrmL subfamily.</text>
</comment>
<dbReference type="GO" id="GO:0141102">
    <property type="term" value="F:tRNA (5-carboxymethylaminomethyluridine(34)-2'-O)-methyltransferase activity"/>
    <property type="evidence" value="ECO:0007669"/>
    <property type="project" value="RHEA"/>
</dbReference>
<dbReference type="HAMAP" id="MF_01885">
    <property type="entry name" value="tRNA_methyltr_TrmL"/>
    <property type="match status" value="1"/>
</dbReference>